<feature type="domain" description="EamA" evidence="7">
    <location>
        <begin position="153"/>
        <end position="281"/>
    </location>
</feature>
<feature type="transmembrane region" description="Helical" evidence="6">
    <location>
        <begin position="211"/>
        <end position="231"/>
    </location>
</feature>
<comment type="subcellular location">
    <subcellularLocation>
        <location evidence="1">Membrane</location>
        <topology evidence="1">Multi-pass membrane protein</topology>
    </subcellularLocation>
</comment>
<evidence type="ECO:0000256" key="6">
    <source>
        <dbReference type="SAM" id="Phobius"/>
    </source>
</evidence>
<evidence type="ECO:0000313" key="9">
    <source>
        <dbReference type="Proteomes" id="UP000199372"/>
    </source>
</evidence>
<dbReference type="Gene3D" id="1.10.3730.20">
    <property type="match status" value="1"/>
</dbReference>
<dbReference type="AlphaFoldDB" id="A0A1H8CQ28"/>
<dbReference type="Pfam" id="PF00892">
    <property type="entry name" value="EamA"/>
    <property type="match status" value="2"/>
</dbReference>
<accession>A0A1H8CQ28</accession>
<evidence type="ECO:0000256" key="1">
    <source>
        <dbReference type="ARBA" id="ARBA00004141"/>
    </source>
</evidence>
<organism evidence="8 9">
    <name type="scientific">Palleronia pelagia</name>
    <dbReference type="NCBI Taxonomy" id="387096"/>
    <lineage>
        <taxon>Bacteria</taxon>
        <taxon>Pseudomonadati</taxon>
        <taxon>Pseudomonadota</taxon>
        <taxon>Alphaproteobacteria</taxon>
        <taxon>Rhodobacterales</taxon>
        <taxon>Roseobacteraceae</taxon>
        <taxon>Palleronia</taxon>
    </lineage>
</organism>
<evidence type="ECO:0000256" key="3">
    <source>
        <dbReference type="ARBA" id="ARBA00022692"/>
    </source>
</evidence>
<evidence type="ECO:0000256" key="2">
    <source>
        <dbReference type="ARBA" id="ARBA00009853"/>
    </source>
</evidence>
<evidence type="ECO:0000313" key="8">
    <source>
        <dbReference type="EMBL" id="SEM97009.1"/>
    </source>
</evidence>
<comment type="similarity">
    <text evidence="2">Belongs to the drug/metabolite transporter (DMT) superfamily. 10 TMS drug/metabolite exporter (DME) (TC 2.A.7.3) family.</text>
</comment>
<dbReference type="EMBL" id="FOCM01000002">
    <property type="protein sequence ID" value="SEM97009.1"/>
    <property type="molecule type" value="Genomic_DNA"/>
</dbReference>
<dbReference type="InterPro" id="IPR000620">
    <property type="entry name" value="EamA_dom"/>
</dbReference>
<feature type="transmembrane region" description="Helical" evidence="6">
    <location>
        <begin position="35"/>
        <end position="55"/>
    </location>
</feature>
<protein>
    <submittedName>
        <fullName evidence="8">EamA-like transporter family protein</fullName>
    </submittedName>
</protein>
<dbReference type="PANTHER" id="PTHR22911:SF6">
    <property type="entry name" value="SOLUTE CARRIER FAMILY 35 MEMBER G1"/>
    <property type="match status" value="1"/>
</dbReference>
<dbReference type="GO" id="GO:0016020">
    <property type="term" value="C:membrane"/>
    <property type="evidence" value="ECO:0007669"/>
    <property type="project" value="UniProtKB-SubCell"/>
</dbReference>
<name>A0A1H8CQ28_9RHOB</name>
<dbReference type="RefSeq" id="WP_236736955.1">
    <property type="nucleotide sequence ID" value="NZ_FOCM01000002.1"/>
</dbReference>
<evidence type="ECO:0000256" key="5">
    <source>
        <dbReference type="ARBA" id="ARBA00023136"/>
    </source>
</evidence>
<dbReference type="InterPro" id="IPR037185">
    <property type="entry name" value="EmrE-like"/>
</dbReference>
<keyword evidence="5 6" id="KW-0472">Membrane</keyword>
<dbReference type="Proteomes" id="UP000199372">
    <property type="component" value="Unassembled WGS sequence"/>
</dbReference>
<feature type="transmembrane region" description="Helical" evidence="6">
    <location>
        <begin position="243"/>
        <end position="259"/>
    </location>
</feature>
<keyword evidence="3 6" id="KW-0812">Transmembrane</keyword>
<gene>
    <name evidence="8" type="ORF">SAMN04488011_10226</name>
</gene>
<dbReference type="PANTHER" id="PTHR22911">
    <property type="entry name" value="ACYL-MALONYL CONDENSING ENZYME-RELATED"/>
    <property type="match status" value="1"/>
</dbReference>
<proteinExistence type="inferred from homology"/>
<keyword evidence="4 6" id="KW-1133">Transmembrane helix</keyword>
<keyword evidence="9" id="KW-1185">Reference proteome</keyword>
<reference evidence="9" key="1">
    <citation type="submission" date="2016-10" db="EMBL/GenBank/DDBJ databases">
        <authorList>
            <person name="Varghese N."/>
            <person name="Submissions S."/>
        </authorList>
    </citation>
    <scope>NUCLEOTIDE SEQUENCE [LARGE SCALE GENOMIC DNA]</scope>
    <source>
        <strain evidence="9">DSM 26893</strain>
    </source>
</reference>
<feature type="transmembrane region" description="Helical" evidence="6">
    <location>
        <begin position="6"/>
        <end position="23"/>
    </location>
</feature>
<feature type="transmembrane region" description="Helical" evidence="6">
    <location>
        <begin position="147"/>
        <end position="167"/>
    </location>
</feature>
<feature type="domain" description="EamA" evidence="7">
    <location>
        <begin position="9"/>
        <end position="141"/>
    </location>
</feature>
<feature type="transmembrane region" description="Helical" evidence="6">
    <location>
        <begin position="265"/>
        <end position="283"/>
    </location>
</feature>
<dbReference type="SUPFAM" id="SSF103481">
    <property type="entry name" value="Multidrug resistance efflux transporter EmrE"/>
    <property type="match status" value="2"/>
</dbReference>
<feature type="transmembrane region" description="Helical" evidence="6">
    <location>
        <begin position="179"/>
        <end position="199"/>
    </location>
</feature>
<evidence type="ECO:0000256" key="4">
    <source>
        <dbReference type="ARBA" id="ARBA00022989"/>
    </source>
</evidence>
<evidence type="ECO:0000259" key="7">
    <source>
        <dbReference type="Pfam" id="PF00892"/>
    </source>
</evidence>
<sequence>MSDTRANLLGAAFMVLAMLGFAIEDALFKAATRSASAGIGTLIFGTTGLVLFLLLSARAREPVWSADYLSPVMLWRSGFEIGGRLFYALALAFAPLSTTSAILQAAPLVVTLGAALVLGERVGLSRWVATGIGFLGVLLILRPFGEGFSPALLFAVGGMIGFAGRDLATRASTPRLSRWQLGVSGFAMVVIAGAVITLTEGESRLPDLPGLLALLAAGSVGVAAYTSLTGAMRTGEVSVVAPFRYARLIFALILAAVLFGERPDIATYVGAVLIVGSGIFTLVRSGRQKTA</sequence>
<feature type="transmembrane region" description="Helical" evidence="6">
    <location>
        <begin position="85"/>
        <end position="117"/>
    </location>
</feature>
<feature type="transmembrane region" description="Helical" evidence="6">
    <location>
        <begin position="124"/>
        <end position="141"/>
    </location>
</feature>